<dbReference type="InterPro" id="IPR050682">
    <property type="entry name" value="ModA/WtpA"/>
</dbReference>
<gene>
    <name evidence="1" type="primary">ais</name>
    <name evidence="1" type="ORF">HC248_00350</name>
</gene>
<protein>
    <submittedName>
        <fullName evidence="1">Aconitate isomerase</fullName>
        <ecNumber evidence="1">5.3.3.7</ecNumber>
    </submittedName>
</protein>
<organism evidence="1 2">
    <name type="scientific">Polaromonas vacuolata</name>
    <dbReference type="NCBI Taxonomy" id="37448"/>
    <lineage>
        <taxon>Bacteria</taxon>
        <taxon>Pseudomonadati</taxon>
        <taxon>Pseudomonadota</taxon>
        <taxon>Betaproteobacteria</taxon>
        <taxon>Burkholderiales</taxon>
        <taxon>Comamonadaceae</taxon>
        <taxon>Polaromonas</taxon>
    </lineage>
</organism>
<dbReference type="EMBL" id="CP051461">
    <property type="protein sequence ID" value="QJC55087.1"/>
    <property type="molecule type" value="Genomic_DNA"/>
</dbReference>
<dbReference type="Pfam" id="PF13531">
    <property type="entry name" value="SBP_bac_11"/>
    <property type="match status" value="1"/>
</dbReference>
<evidence type="ECO:0000313" key="2">
    <source>
        <dbReference type="Proteomes" id="UP000502041"/>
    </source>
</evidence>
<dbReference type="KEGG" id="pvac:HC248_00350"/>
<dbReference type="Gene3D" id="3.40.190.10">
    <property type="entry name" value="Periplasmic binding protein-like II"/>
    <property type="match status" value="2"/>
</dbReference>
<name>A0A6H2H5P3_9BURK</name>
<dbReference type="AlphaFoldDB" id="A0A6H2H5P3"/>
<keyword evidence="2" id="KW-1185">Reference proteome</keyword>
<dbReference type="EC" id="5.3.3.7" evidence="1"/>
<accession>A0A6H2H5P3</accession>
<dbReference type="SUPFAM" id="SSF53850">
    <property type="entry name" value="Periplasmic binding protein-like II"/>
    <property type="match status" value="1"/>
</dbReference>
<evidence type="ECO:0000313" key="1">
    <source>
        <dbReference type="EMBL" id="QJC55087.1"/>
    </source>
</evidence>
<dbReference type="Proteomes" id="UP000502041">
    <property type="component" value="Chromosome"/>
</dbReference>
<dbReference type="GO" id="GO:0047614">
    <property type="term" value="F:aconitate delta-isomerase activity"/>
    <property type="evidence" value="ECO:0007669"/>
    <property type="project" value="UniProtKB-EC"/>
</dbReference>
<keyword evidence="1" id="KW-0413">Isomerase</keyword>
<reference evidence="1 2" key="1">
    <citation type="submission" date="2020-04" db="EMBL/GenBank/DDBJ databases">
        <title>Complete genome of a Psychrophilic, Marine, Gas Vacuolate Bacterium Polaromonas vacuolata KCTC 22033T.</title>
        <authorList>
            <person name="Hwang K."/>
            <person name="Kim K.M."/>
        </authorList>
    </citation>
    <scope>NUCLEOTIDE SEQUENCE [LARGE SCALE GENOMIC DNA]</scope>
    <source>
        <strain evidence="1 2">KCTC 22033</strain>
    </source>
</reference>
<dbReference type="PANTHER" id="PTHR30632">
    <property type="entry name" value="MOLYBDATE-BINDING PERIPLASMIC PROTEIN"/>
    <property type="match status" value="1"/>
</dbReference>
<dbReference type="RefSeq" id="WP_168921005.1">
    <property type="nucleotide sequence ID" value="NZ_CP051461.1"/>
</dbReference>
<sequence>MNPLFMLSAGAAQGLVLAVEGLFQEKHDIQLRASFGAVGAMQERLANSPCDVLILTETMIEEAIQNGTVLADSAKPLGKVMTGVAVKTGEPAVDVSTPEALTAALRAASGIYMPDQHKSTAGVHFMKVLAELGLEAELADRLRPYANGATALTEMAKSSEPGLIGCTQVTEILLIDGIELAGNLPKAFELASVYTAAVSASATQPESAALFVEMLTAKAQAKTRKSCGFEPI</sequence>
<dbReference type="GO" id="GO:0015689">
    <property type="term" value="P:molybdate ion transport"/>
    <property type="evidence" value="ECO:0007669"/>
    <property type="project" value="TreeGrafter"/>
</dbReference>
<dbReference type="PANTHER" id="PTHR30632:SF11">
    <property type="entry name" value="BLR4797 PROTEIN"/>
    <property type="match status" value="1"/>
</dbReference>
<proteinExistence type="predicted"/>
<dbReference type="GO" id="GO:0030973">
    <property type="term" value="F:molybdate ion binding"/>
    <property type="evidence" value="ECO:0007669"/>
    <property type="project" value="TreeGrafter"/>
</dbReference>